<gene>
    <name evidence="1" type="ORF">GCM10008179_09680</name>
</gene>
<organism evidence="1 2">
    <name type="scientific">Hansschlegelia plantiphila</name>
    <dbReference type="NCBI Taxonomy" id="374655"/>
    <lineage>
        <taxon>Bacteria</taxon>
        <taxon>Pseudomonadati</taxon>
        <taxon>Pseudomonadota</taxon>
        <taxon>Alphaproteobacteria</taxon>
        <taxon>Hyphomicrobiales</taxon>
        <taxon>Methylopilaceae</taxon>
        <taxon>Hansschlegelia</taxon>
    </lineage>
</organism>
<dbReference type="EMBL" id="BSFI01000004">
    <property type="protein sequence ID" value="GLK67330.1"/>
    <property type="molecule type" value="Genomic_DNA"/>
</dbReference>
<dbReference type="AlphaFoldDB" id="A0A9W6MV38"/>
<name>A0A9W6MV38_9HYPH</name>
<comment type="caution">
    <text evidence="1">The sequence shown here is derived from an EMBL/GenBank/DDBJ whole genome shotgun (WGS) entry which is preliminary data.</text>
</comment>
<dbReference type="Proteomes" id="UP001143372">
    <property type="component" value="Unassembled WGS sequence"/>
</dbReference>
<evidence type="ECO:0000313" key="1">
    <source>
        <dbReference type="EMBL" id="GLK67330.1"/>
    </source>
</evidence>
<sequence length="223" mass="24835">MKLAVLDGGAFYHHATIYGPRYRDLFDRPIYMRDLTPDDLTDVGVLIVPDRINPDVLRAKKDVLTNFLDRGRTLIALGENQVETWLPGVGWSPRPTNFWWWLDENAEPEQRLVEPAHELFVAVPFADAIWHYHGVLTPPAGARTLIDVPADPEGRDEGGALLYDDQASFAGRAIVSTLDPFYHHGSSFMPATTRFLDGFLPWAQRLASAVSEIPGAGAEDELA</sequence>
<accession>A0A9W6MV38</accession>
<reference evidence="1" key="2">
    <citation type="submission" date="2023-01" db="EMBL/GenBank/DDBJ databases">
        <authorList>
            <person name="Sun Q."/>
            <person name="Evtushenko L."/>
        </authorList>
    </citation>
    <scope>NUCLEOTIDE SEQUENCE</scope>
    <source>
        <strain evidence="1">VKM B-2347</strain>
    </source>
</reference>
<dbReference type="RefSeq" id="WP_271167575.1">
    <property type="nucleotide sequence ID" value="NZ_BSFI01000004.1"/>
</dbReference>
<protein>
    <submittedName>
        <fullName evidence="1">Uncharacterized protein</fullName>
    </submittedName>
</protein>
<reference evidence="1" key="1">
    <citation type="journal article" date="2014" name="Int. J. Syst. Evol. Microbiol.">
        <title>Complete genome sequence of Corynebacterium casei LMG S-19264T (=DSM 44701T), isolated from a smear-ripened cheese.</title>
        <authorList>
            <consortium name="US DOE Joint Genome Institute (JGI-PGF)"/>
            <person name="Walter F."/>
            <person name="Albersmeier A."/>
            <person name="Kalinowski J."/>
            <person name="Ruckert C."/>
        </authorList>
    </citation>
    <scope>NUCLEOTIDE SEQUENCE</scope>
    <source>
        <strain evidence="1">VKM B-2347</strain>
    </source>
</reference>
<evidence type="ECO:0000313" key="2">
    <source>
        <dbReference type="Proteomes" id="UP001143372"/>
    </source>
</evidence>
<proteinExistence type="predicted"/>
<keyword evidence="2" id="KW-1185">Reference proteome</keyword>